<protein>
    <submittedName>
        <fullName evidence="1">Uncharacterized protein</fullName>
    </submittedName>
</protein>
<dbReference type="EMBL" id="QGKM01000005">
    <property type="protein sequence ID" value="PWR00167.1"/>
    <property type="molecule type" value="Genomic_DNA"/>
</dbReference>
<proteinExistence type="predicted"/>
<evidence type="ECO:0000313" key="1">
    <source>
        <dbReference type="EMBL" id="PWR00167.1"/>
    </source>
</evidence>
<evidence type="ECO:0000313" key="2">
    <source>
        <dbReference type="Proteomes" id="UP000245539"/>
    </source>
</evidence>
<sequence>MLKLLGLLWLSILVIGCKDPMSDQSAGASQSGQQANGFTLASSTQLTIISGDELREFSLIRSESFDGLKLDMTIQEFEPLVLCRVEKGEPVLWSGIGEIIQEWNYEDCGIKLQLSTVDPETPQIISSIMVRQPSELETSRGIQIGSTEQEVMEAYADYLDEDYSVAGDTLVAGSIYGGLVFTFKDNLVDSMFLGAGAE</sequence>
<accession>A0A317CNT0</accession>
<reference evidence="1 2" key="1">
    <citation type="submission" date="2018-05" db="EMBL/GenBank/DDBJ databases">
        <title>Leucothrix arctica sp. nov., isolated from Arctic seawater.</title>
        <authorList>
            <person name="Choi A."/>
            <person name="Baek K."/>
        </authorList>
    </citation>
    <scope>NUCLEOTIDE SEQUENCE [LARGE SCALE GENOMIC DNA]</scope>
    <source>
        <strain evidence="1 2">JCM 18388</strain>
    </source>
</reference>
<keyword evidence="2" id="KW-1185">Reference proteome</keyword>
<name>A0A317CNT0_9GAMM</name>
<organism evidence="1 2">
    <name type="scientific">Leucothrix pacifica</name>
    <dbReference type="NCBI Taxonomy" id="1247513"/>
    <lineage>
        <taxon>Bacteria</taxon>
        <taxon>Pseudomonadati</taxon>
        <taxon>Pseudomonadota</taxon>
        <taxon>Gammaproteobacteria</taxon>
        <taxon>Thiotrichales</taxon>
        <taxon>Thiotrichaceae</taxon>
        <taxon>Leucothrix</taxon>
    </lineage>
</organism>
<dbReference type="AlphaFoldDB" id="A0A317CNT0"/>
<comment type="caution">
    <text evidence="1">The sequence shown here is derived from an EMBL/GenBank/DDBJ whole genome shotgun (WGS) entry which is preliminary data.</text>
</comment>
<dbReference type="PROSITE" id="PS51257">
    <property type="entry name" value="PROKAR_LIPOPROTEIN"/>
    <property type="match status" value="1"/>
</dbReference>
<gene>
    <name evidence="1" type="ORF">DKW60_03240</name>
</gene>
<dbReference type="OrthoDB" id="9180037at2"/>
<dbReference type="RefSeq" id="WP_109836222.1">
    <property type="nucleotide sequence ID" value="NZ_QGKM01000005.1"/>
</dbReference>
<dbReference type="Proteomes" id="UP000245539">
    <property type="component" value="Unassembled WGS sequence"/>
</dbReference>